<reference evidence="2" key="1">
    <citation type="submission" date="2019-07" db="EMBL/GenBank/DDBJ databases">
        <title>Chitinimonas sp. nov., isolated from Ny-Alesund, arctica soil.</title>
        <authorList>
            <person name="Xu Q."/>
            <person name="Peng F."/>
        </authorList>
    </citation>
    <scope>NUCLEOTIDE SEQUENCE [LARGE SCALE GENOMIC DNA]</scope>
    <source>
        <strain evidence="2">R3-44</strain>
    </source>
</reference>
<dbReference type="EMBL" id="CP041730">
    <property type="protein sequence ID" value="QDQ26102.1"/>
    <property type="molecule type" value="Genomic_DNA"/>
</dbReference>
<dbReference type="RefSeq" id="WP_144277501.1">
    <property type="nucleotide sequence ID" value="NZ_CP041730.1"/>
</dbReference>
<proteinExistence type="predicted"/>
<organism evidence="1 2">
    <name type="scientific">Chitinimonas arctica</name>
    <dbReference type="NCBI Taxonomy" id="2594795"/>
    <lineage>
        <taxon>Bacteria</taxon>
        <taxon>Pseudomonadati</taxon>
        <taxon>Pseudomonadota</taxon>
        <taxon>Betaproteobacteria</taxon>
        <taxon>Neisseriales</taxon>
        <taxon>Chitinibacteraceae</taxon>
        <taxon>Chitinimonas</taxon>
    </lineage>
</organism>
<keyword evidence="2" id="KW-1185">Reference proteome</keyword>
<evidence type="ECO:0000313" key="2">
    <source>
        <dbReference type="Proteomes" id="UP000317550"/>
    </source>
</evidence>
<protein>
    <submittedName>
        <fullName evidence="1">Uncharacterized protein</fullName>
    </submittedName>
</protein>
<evidence type="ECO:0000313" key="1">
    <source>
        <dbReference type="EMBL" id="QDQ26102.1"/>
    </source>
</evidence>
<dbReference type="Proteomes" id="UP000317550">
    <property type="component" value="Chromosome"/>
</dbReference>
<accession>A0A516SD66</accession>
<gene>
    <name evidence="1" type="ORF">FNU76_06900</name>
</gene>
<dbReference type="KEGG" id="cari:FNU76_06900"/>
<dbReference type="AlphaFoldDB" id="A0A516SD66"/>
<sequence>MKSWWRPGLAVLVLAALLALGWALRPASPASRLKLYCDDLGRGCPLGPGASLRTSAEPSALKPFRLQVSGIADQTLTARFGMSGMDMGPIAFPLARQADGTLAAQVILPFCVQGRRDWRLWLDGEAGRVEVLFTTS</sequence>
<name>A0A516SD66_9NEIS</name>
<dbReference type="OrthoDB" id="9134483at2"/>